<evidence type="ECO:0000256" key="2">
    <source>
        <dbReference type="ARBA" id="ARBA00022676"/>
    </source>
</evidence>
<name>A0A179I433_CORDF</name>
<gene>
    <name evidence="5" type="ORF">LLEC1_00887</name>
</gene>
<dbReference type="PANTHER" id="PTHR10730:SF53">
    <property type="entry name" value="GLYCOSYLTRANSFERASE 25 FAMILY MEMBER"/>
    <property type="match status" value="1"/>
</dbReference>
<evidence type="ECO:0000256" key="4">
    <source>
        <dbReference type="SAM" id="Phobius"/>
    </source>
</evidence>
<dbReference type="AlphaFoldDB" id="A0A179I433"/>
<dbReference type="OMA" id="HTRIIME"/>
<dbReference type="EMBL" id="LUKN01004191">
    <property type="protein sequence ID" value="OAQ96410.1"/>
    <property type="molecule type" value="Genomic_DNA"/>
</dbReference>
<dbReference type="Proteomes" id="UP000243081">
    <property type="component" value="Unassembled WGS sequence"/>
</dbReference>
<evidence type="ECO:0008006" key="7">
    <source>
        <dbReference type="Google" id="ProtNLM"/>
    </source>
</evidence>
<reference evidence="5 6" key="1">
    <citation type="submission" date="2016-03" db="EMBL/GenBank/DDBJ databases">
        <title>Fine-scale spatial genetic structure of a fungal parasite of coffee scale insects.</title>
        <authorList>
            <person name="Jackson D."/>
            <person name="Zemenick K.A."/>
            <person name="Malloure B."/>
            <person name="Quandt C.A."/>
            <person name="James T.Y."/>
        </authorList>
    </citation>
    <scope>NUCLEOTIDE SEQUENCE [LARGE SCALE GENOMIC DNA]</scope>
    <source>
        <strain evidence="5 6">UM487</strain>
    </source>
</reference>
<evidence type="ECO:0000313" key="5">
    <source>
        <dbReference type="EMBL" id="OAQ96410.1"/>
    </source>
</evidence>
<evidence type="ECO:0000313" key="6">
    <source>
        <dbReference type="Proteomes" id="UP000243081"/>
    </source>
</evidence>
<dbReference type="InterPro" id="IPR050757">
    <property type="entry name" value="Collagen_mod_GT25"/>
</dbReference>
<evidence type="ECO:0000256" key="1">
    <source>
        <dbReference type="ARBA" id="ARBA00006721"/>
    </source>
</evidence>
<evidence type="ECO:0000256" key="3">
    <source>
        <dbReference type="ARBA" id="ARBA00022679"/>
    </source>
</evidence>
<keyword evidence="4" id="KW-1133">Transmembrane helix</keyword>
<proteinExistence type="inferred from homology"/>
<feature type="transmembrane region" description="Helical" evidence="4">
    <location>
        <begin position="12"/>
        <end position="31"/>
    </location>
</feature>
<dbReference type="PANTHER" id="PTHR10730">
    <property type="entry name" value="PROCOLLAGEN-LYSINE,2-OXOGLUTARATE 5-DIOXYGENASE/GLYCOSYLTRANSFERASE 25 FAMILY MEMBER"/>
    <property type="match status" value="1"/>
</dbReference>
<keyword evidence="6" id="KW-1185">Reference proteome</keyword>
<organism evidence="5 6">
    <name type="scientific">Cordyceps confragosa</name>
    <name type="common">Lecanicillium lecanii</name>
    <dbReference type="NCBI Taxonomy" id="2714763"/>
    <lineage>
        <taxon>Eukaryota</taxon>
        <taxon>Fungi</taxon>
        <taxon>Dikarya</taxon>
        <taxon>Ascomycota</taxon>
        <taxon>Pezizomycotina</taxon>
        <taxon>Sordariomycetes</taxon>
        <taxon>Hypocreomycetidae</taxon>
        <taxon>Hypocreales</taxon>
        <taxon>Cordycipitaceae</taxon>
        <taxon>Akanthomyces</taxon>
    </lineage>
</organism>
<comment type="caution">
    <text evidence="5">The sequence shown here is derived from an EMBL/GenBank/DDBJ whole genome shotgun (WGS) entry which is preliminary data.</text>
</comment>
<comment type="similarity">
    <text evidence="1">Belongs to the glycosyltransferase 25 family.</text>
</comment>
<dbReference type="OrthoDB" id="47375at2759"/>
<protein>
    <recommendedName>
        <fullName evidence="7">Glycosyltransferase family 25 protein</fullName>
    </recommendedName>
</protein>
<keyword evidence="4" id="KW-0812">Transmembrane</keyword>
<keyword evidence="3" id="KW-0808">Transferase</keyword>
<dbReference type="GO" id="GO:0016740">
    <property type="term" value="F:transferase activity"/>
    <property type="evidence" value="ECO:0007669"/>
    <property type="project" value="UniProtKB-KW"/>
</dbReference>
<accession>A0A179I433</accession>
<keyword evidence="2" id="KW-0328">Glycosyltransferase</keyword>
<keyword evidence="4" id="KW-0472">Membrane</keyword>
<sequence length="387" mass="43139">MFDQKGARSGRRTILMVMATIMATLYALTWITSLRVSFGPTQLHHVGFKNLQGASNRDDDRIKNRTLGFEKVIAIGLPERSDKRDALSLMASLSNVDIDWVDGVKMSALSAKSAPFGINFTAMEDNFLASWRSHMNAIRQVVESGVSSALIMEDDMDWDAHVKTQLTGVAHGVHHVLNEKSGRLHSPYGDTWDLLWLGHCGEPFPETLEENAGLDDEAKEKMSSKYLIHDDWTVPPYENVSHLVDWTAFPAGTRVIHRTAAPICSFAYAITQRAARKILFSLSVDGLHMAFDNSLAQLCRDSAYDMGRNTETSYKLQCISVNPTIMFHHRPKGSVTGDSDIQSYGADGSMRDQGYTEAVKWSMRLNLKNILLGKSLEPQMGHGMEDQ</sequence>